<evidence type="ECO:0000256" key="5">
    <source>
        <dbReference type="SAM" id="SignalP"/>
    </source>
</evidence>
<dbReference type="Pfam" id="PF04228">
    <property type="entry name" value="Zn_peptidase"/>
    <property type="match status" value="1"/>
</dbReference>
<dbReference type="GeneID" id="88765286"/>
<comment type="caution">
    <text evidence="6">The sequence shown here is derived from an EMBL/GenBank/DDBJ whole genome shotgun (WGS) entry which is preliminary data.</text>
</comment>
<dbReference type="RefSeq" id="WP_007309914.1">
    <property type="nucleotide sequence ID" value="NZ_AESD01000228.1"/>
</dbReference>
<evidence type="ECO:0000256" key="4">
    <source>
        <dbReference type="ARBA" id="ARBA00023136"/>
    </source>
</evidence>
<name>G5J1V9_CROWT</name>
<keyword evidence="4" id="KW-0472">Membrane</keyword>
<accession>G5J1V9</accession>
<dbReference type="InterPro" id="IPR007343">
    <property type="entry name" value="Uncharacterised_pept_Zn_put"/>
</dbReference>
<evidence type="ECO:0000256" key="3">
    <source>
        <dbReference type="ARBA" id="ARBA00022989"/>
    </source>
</evidence>
<keyword evidence="2" id="KW-0812">Transmembrane</keyword>
<feature type="chain" id="PRO_5003479166" description="YpfJ protein, zinc metalloprotease superfamily" evidence="5">
    <location>
        <begin position="25"/>
        <end position="202"/>
    </location>
</feature>
<evidence type="ECO:0000256" key="1">
    <source>
        <dbReference type="ARBA" id="ARBA00004167"/>
    </source>
</evidence>
<sequence>MKKQVVSSIIALSLGLFPFQPLQAAWDRPTIAAVSDGLDAFWGEVLRRLGVKYRYPLVYSHRNIQSTPCGPAMLAHYCANSNTIHLNMAQMDRLVGQVGDSAGYFALAHEYGHSVQRHLGILNKNLPIVKIELQADCLAGTFFAVSEEVGILEPRDLQEGTMTAMMVGDYDYEHTNHHGTPEQRGRAFLSGFNDPRSCFEKY</sequence>
<organism evidence="6 7">
    <name type="scientific">Crocosphaera watsonii WH 0003</name>
    <dbReference type="NCBI Taxonomy" id="423471"/>
    <lineage>
        <taxon>Bacteria</taxon>
        <taxon>Bacillati</taxon>
        <taxon>Cyanobacteriota</taxon>
        <taxon>Cyanophyceae</taxon>
        <taxon>Oscillatoriophycideae</taxon>
        <taxon>Chroococcales</taxon>
        <taxon>Aphanothecaceae</taxon>
        <taxon>Crocosphaera</taxon>
    </lineage>
</organism>
<feature type="signal peptide" evidence="5">
    <location>
        <begin position="1"/>
        <end position="24"/>
    </location>
</feature>
<reference evidence="6 7" key="1">
    <citation type="journal article" date="2011" name="Front. Microbiol.">
        <title>Two Strains of Crocosphaera watsonii with Highly Conserved Genomes are Distinguished by Strain-Specific Features.</title>
        <authorList>
            <person name="Bench S.R."/>
            <person name="Ilikchyan I.N."/>
            <person name="Tripp H.J."/>
            <person name="Zehr J.P."/>
        </authorList>
    </citation>
    <scope>NUCLEOTIDE SEQUENCE [LARGE SCALE GENOMIC DNA]</scope>
    <source>
        <strain evidence="6 7">WH 0003</strain>
    </source>
</reference>
<gene>
    <name evidence="6" type="ORF">CWATWH0003_1490</name>
</gene>
<dbReference type="AlphaFoldDB" id="G5J1V9"/>
<dbReference type="Proteomes" id="UP000003477">
    <property type="component" value="Unassembled WGS sequence"/>
</dbReference>
<protein>
    <recommendedName>
        <fullName evidence="8">YpfJ protein, zinc metalloprotease superfamily</fullName>
    </recommendedName>
</protein>
<dbReference type="GO" id="GO:0016020">
    <property type="term" value="C:membrane"/>
    <property type="evidence" value="ECO:0007669"/>
    <property type="project" value="UniProtKB-SubCell"/>
</dbReference>
<dbReference type="PANTHER" id="PTHR30168:SF0">
    <property type="entry name" value="INNER MEMBRANE PROTEIN"/>
    <property type="match status" value="1"/>
</dbReference>
<keyword evidence="3" id="KW-1133">Transmembrane helix</keyword>
<evidence type="ECO:0008006" key="8">
    <source>
        <dbReference type="Google" id="ProtNLM"/>
    </source>
</evidence>
<comment type="subcellular location">
    <subcellularLocation>
        <location evidence="1">Membrane</location>
        <topology evidence="1">Single-pass membrane protein</topology>
    </subcellularLocation>
</comment>
<proteinExistence type="predicted"/>
<evidence type="ECO:0000256" key="2">
    <source>
        <dbReference type="ARBA" id="ARBA00022692"/>
    </source>
</evidence>
<dbReference type="EMBL" id="AESD01000228">
    <property type="protein sequence ID" value="EHJ13840.1"/>
    <property type="molecule type" value="Genomic_DNA"/>
</dbReference>
<dbReference type="PATRIC" id="fig|423471.3.peg.1388"/>
<dbReference type="PANTHER" id="PTHR30168">
    <property type="entry name" value="PUTATIVE MEMBRANE PROTEIN YPFJ"/>
    <property type="match status" value="1"/>
</dbReference>
<keyword evidence="5" id="KW-0732">Signal</keyword>
<evidence type="ECO:0000313" key="6">
    <source>
        <dbReference type="EMBL" id="EHJ13840.1"/>
    </source>
</evidence>
<evidence type="ECO:0000313" key="7">
    <source>
        <dbReference type="Proteomes" id="UP000003477"/>
    </source>
</evidence>